<dbReference type="InterPro" id="IPR025326">
    <property type="entry name" value="DUF4232"/>
</dbReference>
<dbReference type="EMBL" id="QUNO01000013">
    <property type="protein sequence ID" value="REH39273.1"/>
    <property type="molecule type" value="Genomic_DNA"/>
</dbReference>
<feature type="chain" id="PRO_5017693685" evidence="1">
    <location>
        <begin position="21"/>
        <end position="195"/>
    </location>
</feature>
<dbReference type="RefSeq" id="WP_116178618.1">
    <property type="nucleotide sequence ID" value="NZ_CP144375.1"/>
</dbReference>
<comment type="caution">
    <text evidence="3">The sequence shown here is derived from an EMBL/GenBank/DDBJ whole genome shotgun (WGS) entry which is preliminary data.</text>
</comment>
<accession>A0A3E0H757</accession>
<sequence>MRKAALALLPVIGFGVVACAGGPAAGSSSTPLPTTHTLQETHVKVTQLSGVAPPPTAVPLCMTQGMDAGPGSGGTNNGAFVVTTAVYNRGDRPCGIDGFPTVAITGLPPATGGWPRKQLTVTKVGTSAPFTLNPGDGAVVTLTFGVCQPGQEPFQAPVVLLGVGDKQLELTLEGGGDFTGCGDTVQSTPFEQHAP</sequence>
<protein>
    <submittedName>
        <fullName evidence="3">Uncharacterized protein DUF4232</fullName>
    </submittedName>
</protein>
<proteinExistence type="predicted"/>
<evidence type="ECO:0000313" key="3">
    <source>
        <dbReference type="EMBL" id="REH39273.1"/>
    </source>
</evidence>
<keyword evidence="4" id="KW-1185">Reference proteome</keyword>
<feature type="signal peptide" evidence="1">
    <location>
        <begin position="1"/>
        <end position="20"/>
    </location>
</feature>
<keyword evidence="1" id="KW-0732">Signal</keyword>
<gene>
    <name evidence="3" type="ORF">BCF44_113128</name>
</gene>
<evidence type="ECO:0000256" key="1">
    <source>
        <dbReference type="SAM" id="SignalP"/>
    </source>
</evidence>
<dbReference type="AlphaFoldDB" id="A0A3E0H757"/>
<dbReference type="OrthoDB" id="4304390at2"/>
<feature type="domain" description="DUF4232" evidence="2">
    <location>
        <begin position="75"/>
        <end position="190"/>
    </location>
</feature>
<reference evidence="3 4" key="1">
    <citation type="submission" date="2018-08" db="EMBL/GenBank/DDBJ databases">
        <title>Genomic Encyclopedia of Archaeal and Bacterial Type Strains, Phase II (KMG-II): from individual species to whole genera.</title>
        <authorList>
            <person name="Goeker M."/>
        </authorList>
    </citation>
    <scope>NUCLEOTIDE SEQUENCE [LARGE SCALE GENOMIC DNA]</scope>
    <source>
        <strain evidence="3 4">DSM 45791</strain>
    </source>
</reference>
<name>A0A3E0H757_9PSEU</name>
<evidence type="ECO:0000259" key="2">
    <source>
        <dbReference type="Pfam" id="PF14016"/>
    </source>
</evidence>
<dbReference type="Pfam" id="PF14016">
    <property type="entry name" value="DUF4232"/>
    <property type="match status" value="1"/>
</dbReference>
<evidence type="ECO:0000313" key="4">
    <source>
        <dbReference type="Proteomes" id="UP000256269"/>
    </source>
</evidence>
<organism evidence="3 4">
    <name type="scientific">Kutzneria buriramensis</name>
    <dbReference type="NCBI Taxonomy" id="1045776"/>
    <lineage>
        <taxon>Bacteria</taxon>
        <taxon>Bacillati</taxon>
        <taxon>Actinomycetota</taxon>
        <taxon>Actinomycetes</taxon>
        <taxon>Pseudonocardiales</taxon>
        <taxon>Pseudonocardiaceae</taxon>
        <taxon>Kutzneria</taxon>
    </lineage>
</organism>
<dbReference type="Proteomes" id="UP000256269">
    <property type="component" value="Unassembled WGS sequence"/>
</dbReference>
<dbReference type="PROSITE" id="PS51257">
    <property type="entry name" value="PROKAR_LIPOPROTEIN"/>
    <property type="match status" value="1"/>
</dbReference>